<dbReference type="AlphaFoldDB" id="A0A7G2FHN2"/>
<dbReference type="EMBL" id="LR881470">
    <property type="protein sequence ID" value="CAD5333090.1"/>
    <property type="molecule type" value="Genomic_DNA"/>
</dbReference>
<gene>
    <name evidence="1" type="ORF">AT9943_LOCUS20465</name>
</gene>
<evidence type="ECO:0000313" key="2">
    <source>
        <dbReference type="Proteomes" id="UP000516314"/>
    </source>
</evidence>
<accession>A0A7G2FHN2</accession>
<dbReference type="Gene3D" id="2.40.70.10">
    <property type="entry name" value="Acid Proteases"/>
    <property type="match status" value="1"/>
</dbReference>
<evidence type="ECO:0000313" key="1">
    <source>
        <dbReference type="EMBL" id="CAD5333090.1"/>
    </source>
</evidence>
<name>A0A7G2FHN2_ARATH</name>
<dbReference type="Proteomes" id="UP000516314">
    <property type="component" value="Chromosome 5"/>
</dbReference>
<sequence>MPTPGSDIKGNMVIDSGTTVTLLPGKYYFQIESAVASLIDAERSKDERIEILKSDAACFTFLGECGPEPFTGSNADCLACCVALYKSPPVCAGRVEGVPAHCHCYKS</sequence>
<organism evidence="1 2">
    <name type="scientific">Arabidopsis thaliana</name>
    <name type="common">Mouse-ear cress</name>
    <dbReference type="NCBI Taxonomy" id="3702"/>
    <lineage>
        <taxon>Eukaryota</taxon>
        <taxon>Viridiplantae</taxon>
        <taxon>Streptophyta</taxon>
        <taxon>Embryophyta</taxon>
        <taxon>Tracheophyta</taxon>
        <taxon>Spermatophyta</taxon>
        <taxon>Magnoliopsida</taxon>
        <taxon>eudicotyledons</taxon>
        <taxon>Gunneridae</taxon>
        <taxon>Pentapetalae</taxon>
        <taxon>rosids</taxon>
        <taxon>malvids</taxon>
        <taxon>Brassicales</taxon>
        <taxon>Brassicaceae</taxon>
        <taxon>Camelineae</taxon>
        <taxon>Arabidopsis</taxon>
    </lineage>
</organism>
<proteinExistence type="predicted"/>
<reference evidence="1 2" key="1">
    <citation type="submission" date="2020-09" db="EMBL/GenBank/DDBJ databases">
        <authorList>
            <person name="Ashkenazy H."/>
        </authorList>
    </citation>
    <scope>NUCLEOTIDE SEQUENCE [LARGE SCALE GENOMIC DNA]</scope>
    <source>
        <strain evidence="2">cv. Cdm-0</strain>
    </source>
</reference>
<dbReference type="InterPro" id="IPR021109">
    <property type="entry name" value="Peptidase_aspartic_dom_sf"/>
</dbReference>
<protein>
    <submittedName>
        <fullName evidence="1">(thale cress) hypothetical protein</fullName>
    </submittedName>
</protein>